<gene>
    <name evidence="2" type="ORF">DUNSADRAFT_16719</name>
</gene>
<sequence>MNSEIPFFYRRGYTARKRSHPGPAFGPERSYEFQDEGGGGEADQGDLGDDASVSAGGCLHAGKGCKHA</sequence>
<dbReference type="EMBL" id="MU070216">
    <property type="protein sequence ID" value="KAF5829015.1"/>
    <property type="molecule type" value="Genomic_DNA"/>
</dbReference>
<evidence type="ECO:0008006" key="4">
    <source>
        <dbReference type="Google" id="ProtNLM"/>
    </source>
</evidence>
<accession>A0ABQ7G328</accession>
<proteinExistence type="predicted"/>
<evidence type="ECO:0000313" key="3">
    <source>
        <dbReference type="Proteomes" id="UP000815325"/>
    </source>
</evidence>
<evidence type="ECO:0000313" key="2">
    <source>
        <dbReference type="EMBL" id="KAF5829015.1"/>
    </source>
</evidence>
<keyword evidence="3" id="KW-1185">Reference proteome</keyword>
<protein>
    <recommendedName>
        <fullName evidence="4">Encoded protein</fullName>
    </recommendedName>
</protein>
<evidence type="ECO:0000256" key="1">
    <source>
        <dbReference type="SAM" id="MobiDB-lite"/>
    </source>
</evidence>
<name>A0ABQ7G328_DUNSA</name>
<feature type="region of interest" description="Disordered" evidence="1">
    <location>
        <begin position="12"/>
        <end position="53"/>
    </location>
</feature>
<comment type="caution">
    <text evidence="2">The sequence shown here is derived from an EMBL/GenBank/DDBJ whole genome shotgun (WGS) entry which is preliminary data.</text>
</comment>
<organism evidence="2 3">
    <name type="scientific">Dunaliella salina</name>
    <name type="common">Green alga</name>
    <name type="synonym">Protococcus salinus</name>
    <dbReference type="NCBI Taxonomy" id="3046"/>
    <lineage>
        <taxon>Eukaryota</taxon>
        <taxon>Viridiplantae</taxon>
        <taxon>Chlorophyta</taxon>
        <taxon>core chlorophytes</taxon>
        <taxon>Chlorophyceae</taxon>
        <taxon>CS clade</taxon>
        <taxon>Chlamydomonadales</taxon>
        <taxon>Dunaliellaceae</taxon>
        <taxon>Dunaliella</taxon>
    </lineage>
</organism>
<reference evidence="2" key="1">
    <citation type="submission" date="2017-08" db="EMBL/GenBank/DDBJ databases">
        <authorList>
            <person name="Polle J.E."/>
            <person name="Barry K."/>
            <person name="Cushman J."/>
            <person name="Schmutz J."/>
            <person name="Tran D."/>
            <person name="Hathwaick L.T."/>
            <person name="Yim W.C."/>
            <person name="Jenkins J."/>
            <person name="Mckie-Krisberg Z.M."/>
            <person name="Prochnik S."/>
            <person name="Lindquist E."/>
            <person name="Dockter R.B."/>
            <person name="Adam C."/>
            <person name="Molina H."/>
            <person name="Bunkerborg J."/>
            <person name="Jin E."/>
            <person name="Buchheim M."/>
            <person name="Magnuson J."/>
        </authorList>
    </citation>
    <scope>NUCLEOTIDE SEQUENCE</scope>
    <source>
        <strain evidence="2">CCAP 19/18</strain>
    </source>
</reference>
<dbReference type="Proteomes" id="UP000815325">
    <property type="component" value="Unassembled WGS sequence"/>
</dbReference>